<feature type="region of interest" description="Disordered" evidence="2">
    <location>
        <begin position="363"/>
        <end position="384"/>
    </location>
</feature>
<feature type="region of interest" description="Disordered" evidence="2">
    <location>
        <begin position="316"/>
        <end position="339"/>
    </location>
</feature>
<dbReference type="OrthoDB" id="2195113at2759"/>
<dbReference type="GO" id="GO:0008298">
    <property type="term" value="P:intracellular mRNA localization"/>
    <property type="evidence" value="ECO:0007669"/>
    <property type="project" value="TreeGrafter"/>
</dbReference>
<dbReference type="PANTHER" id="PTHR31027:SF2">
    <property type="entry name" value="LEBERCILIN DOMAIN-CONTAINING PROTEIN"/>
    <property type="match status" value="1"/>
</dbReference>
<proteinExistence type="predicted"/>
<reference evidence="3 4" key="2">
    <citation type="submission" date="2016-05" db="EMBL/GenBank/DDBJ databases">
        <title>Lineage-specific infection strategies underlie the spectrum of fungal disease in amphibians.</title>
        <authorList>
            <person name="Cuomo C.A."/>
            <person name="Farrer R.A."/>
            <person name="James T."/>
            <person name="Longcore J."/>
            <person name="Birren B."/>
        </authorList>
    </citation>
    <scope>NUCLEOTIDE SEQUENCE [LARGE SCALE GENOMIC DNA]</scope>
    <source>
        <strain evidence="3 4">JEL423</strain>
    </source>
</reference>
<feature type="coiled-coil region" evidence="1">
    <location>
        <begin position="167"/>
        <end position="194"/>
    </location>
</feature>
<dbReference type="InterPro" id="IPR039604">
    <property type="entry name" value="Bfr1"/>
</dbReference>
<dbReference type="GO" id="GO:1990904">
    <property type="term" value="C:ribonucleoprotein complex"/>
    <property type="evidence" value="ECO:0007669"/>
    <property type="project" value="TreeGrafter"/>
</dbReference>
<name>A0A177WG78_BATDL</name>
<dbReference type="eggNOG" id="ENOG502QRKP">
    <property type="taxonomic scope" value="Eukaryota"/>
</dbReference>
<sequence length="460" mass="51228">MTVESAPVATTDKKRPQKPNQDRHNAEIQEIRNEIAELQQKMKEIQDKIPEQNTGDAVSTRKNELREKLSVHLQEIKELAGKRTKLVDQLTALQSALKKKFESERTEKAKIGHRTVESVDSRIDEIEKQIQFGQVKLIDEKRMVSEISNLKKVRKVLEGYSQQQTTNDNDKAAIETLRAELKTLDGQRASLRELADTTRAELNKVAESLSTSRESLSGLLEQKRAIKSQVDAAFEKMRTLRSNHKIARDEFYNWEQEERQKRQEQFKQKQSEEREARIVAQAERELEDADIPAFTEEINLCSALIHFLSAQVGSSESKTGSAASTPVSRPTTTSTRAVDESLPSGATVMVRKGDNDDDFMVLGKKGKKGNKGGKSGSGTSTDGAKARPVRLDILTVNQLIALKIDIPVSSDNVPATLASLNEKKQAFLSEQAAQTAANKQAAQARIAQLREAAKAEEMNA</sequence>
<dbReference type="GO" id="GO:0003729">
    <property type="term" value="F:mRNA binding"/>
    <property type="evidence" value="ECO:0007669"/>
    <property type="project" value="TreeGrafter"/>
</dbReference>
<dbReference type="GO" id="GO:0042175">
    <property type="term" value="C:nuclear outer membrane-endoplasmic reticulum membrane network"/>
    <property type="evidence" value="ECO:0007669"/>
    <property type="project" value="TreeGrafter"/>
</dbReference>
<evidence type="ECO:0000256" key="2">
    <source>
        <dbReference type="SAM" id="MobiDB-lite"/>
    </source>
</evidence>
<accession>A0A177WG78</accession>
<dbReference type="VEuPathDB" id="FungiDB:BDEG_22678"/>
<evidence type="ECO:0000256" key="1">
    <source>
        <dbReference type="SAM" id="Coils"/>
    </source>
</evidence>
<feature type="region of interest" description="Disordered" evidence="2">
    <location>
        <begin position="1"/>
        <end position="26"/>
    </location>
</feature>
<organism evidence="3 4">
    <name type="scientific">Batrachochytrium dendrobatidis (strain JEL423)</name>
    <dbReference type="NCBI Taxonomy" id="403673"/>
    <lineage>
        <taxon>Eukaryota</taxon>
        <taxon>Fungi</taxon>
        <taxon>Fungi incertae sedis</taxon>
        <taxon>Chytridiomycota</taxon>
        <taxon>Chytridiomycota incertae sedis</taxon>
        <taxon>Chytridiomycetes</taxon>
        <taxon>Rhizophydiales</taxon>
        <taxon>Rhizophydiales incertae sedis</taxon>
        <taxon>Batrachochytrium</taxon>
    </lineage>
</organism>
<dbReference type="PANTHER" id="PTHR31027">
    <property type="entry name" value="NUCLEAR SEGREGATION PROTEIN BFR1"/>
    <property type="match status" value="1"/>
</dbReference>
<dbReference type="GO" id="GO:0005783">
    <property type="term" value="C:endoplasmic reticulum"/>
    <property type="evidence" value="ECO:0007669"/>
    <property type="project" value="TreeGrafter"/>
</dbReference>
<feature type="coiled-coil region" evidence="1">
    <location>
        <begin position="432"/>
        <end position="459"/>
    </location>
</feature>
<evidence type="ECO:0000313" key="4">
    <source>
        <dbReference type="Proteomes" id="UP000077115"/>
    </source>
</evidence>
<feature type="compositionally biased region" description="Low complexity" evidence="2">
    <location>
        <begin position="321"/>
        <end position="336"/>
    </location>
</feature>
<dbReference type="Proteomes" id="UP000077115">
    <property type="component" value="Unassembled WGS sequence"/>
</dbReference>
<gene>
    <name evidence="3" type="ORF">BDEG_22678</name>
</gene>
<evidence type="ECO:0008006" key="5">
    <source>
        <dbReference type="Google" id="ProtNLM"/>
    </source>
</evidence>
<dbReference type="AlphaFoldDB" id="A0A177WG78"/>
<dbReference type="STRING" id="403673.A0A177WG78"/>
<keyword evidence="1" id="KW-0175">Coiled coil</keyword>
<reference evidence="3 4" key="1">
    <citation type="submission" date="2006-10" db="EMBL/GenBank/DDBJ databases">
        <title>The Genome Sequence of Batrachochytrium dendrobatidis JEL423.</title>
        <authorList>
            <consortium name="The Broad Institute Genome Sequencing Platform"/>
            <person name="Birren B."/>
            <person name="Lander E."/>
            <person name="Galagan J."/>
            <person name="Cuomo C."/>
            <person name="Devon K."/>
            <person name="Jaffe D."/>
            <person name="Butler J."/>
            <person name="Alvarez P."/>
            <person name="Gnerre S."/>
            <person name="Grabherr M."/>
            <person name="Kleber M."/>
            <person name="Mauceli E."/>
            <person name="Brockman W."/>
            <person name="Young S."/>
            <person name="LaButti K."/>
            <person name="Sykes S."/>
            <person name="DeCaprio D."/>
            <person name="Crawford M."/>
            <person name="Koehrsen M."/>
            <person name="Engels R."/>
            <person name="Montgomery P."/>
            <person name="Pearson M."/>
            <person name="Howarth C."/>
            <person name="Larson L."/>
            <person name="White J."/>
            <person name="O'Leary S."/>
            <person name="Kodira C."/>
            <person name="Zeng Q."/>
            <person name="Yandava C."/>
            <person name="Alvarado L."/>
            <person name="Longcore J."/>
            <person name="James T."/>
        </authorList>
    </citation>
    <scope>NUCLEOTIDE SEQUENCE [LARGE SCALE GENOMIC DNA]</scope>
    <source>
        <strain evidence="3 4">JEL423</strain>
    </source>
</reference>
<dbReference type="EMBL" id="DS022302">
    <property type="protein sequence ID" value="OAJ38772.1"/>
    <property type="molecule type" value="Genomic_DNA"/>
</dbReference>
<evidence type="ECO:0000313" key="3">
    <source>
        <dbReference type="EMBL" id="OAJ38772.1"/>
    </source>
</evidence>
<protein>
    <recommendedName>
        <fullName evidence="5">Nuclear segregation protein Bfr1</fullName>
    </recommendedName>
</protein>